<reference evidence="1 3" key="1">
    <citation type="journal article" date="2021" name="bioRxiv">
        <title>Chromosome-scale and haplotype-resolved genome assembly of a tetraploid potato cultivar.</title>
        <authorList>
            <person name="Sun H."/>
            <person name="Jiao W.-B."/>
            <person name="Krause K."/>
            <person name="Campoy J.A."/>
            <person name="Goel M."/>
            <person name="Folz-Donahue K."/>
            <person name="Kukat C."/>
            <person name="Huettel B."/>
            <person name="Schneeberger K."/>
        </authorList>
    </citation>
    <scope>NUCLEOTIDE SEQUENCE [LARGE SCALE GENOMIC DNA]</scope>
    <source>
        <strain evidence="1">SolTubOtavaFocal</strain>
        <tissue evidence="1">Leaves</tissue>
    </source>
</reference>
<evidence type="ECO:0000313" key="1">
    <source>
        <dbReference type="EMBL" id="KAH0750608.1"/>
    </source>
</evidence>
<keyword evidence="3" id="KW-1185">Reference proteome</keyword>
<organism evidence="1 3">
    <name type="scientific">Solanum tuberosum</name>
    <name type="common">Potato</name>
    <dbReference type="NCBI Taxonomy" id="4113"/>
    <lineage>
        <taxon>Eukaryota</taxon>
        <taxon>Viridiplantae</taxon>
        <taxon>Streptophyta</taxon>
        <taxon>Embryophyta</taxon>
        <taxon>Tracheophyta</taxon>
        <taxon>Spermatophyta</taxon>
        <taxon>Magnoliopsida</taxon>
        <taxon>eudicotyledons</taxon>
        <taxon>Gunneridae</taxon>
        <taxon>Pentapetalae</taxon>
        <taxon>asterids</taxon>
        <taxon>lamiids</taxon>
        <taxon>Solanales</taxon>
        <taxon>Solanaceae</taxon>
        <taxon>Solanoideae</taxon>
        <taxon>Solaneae</taxon>
        <taxon>Solanum</taxon>
    </lineage>
</organism>
<accession>A0ABQ7UNX1</accession>
<dbReference type="EMBL" id="JAIVGD010000003">
    <property type="protein sequence ID" value="KAH0777477.1"/>
    <property type="molecule type" value="Genomic_DNA"/>
</dbReference>
<comment type="caution">
    <text evidence="1">The sequence shown here is derived from an EMBL/GenBank/DDBJ whole genome shotgun (WGS) entry which is preliminary data.</text>
</comment>
<gene>
    <name evidence="2" type="ORF">KY290_008888</name>
    <name evidence="1" type="ORF">KY290_029840</name>
</gene>
<name>A0ABQ7UNX1_SOLTU</name>
<protein>
    <submittedName>
        <fullName evidence="1">Uncharacterized protein</fullName>
    </submittedName>
</protein>
<evidence type="ECO:0000313" key="3">
    <source>
        <dbReference type="Proteomes" id="UP000826656"/>
    </source>
</evidence>
<dbReference type="Proteomes" id="UP000826656">
    <property type="component" value="Unassembled WGS sequence"/>
</dbReference>
<dbReference type="EMBL" id="JAIVGD010000019">
    <property type="protein sequence ID" value="KAH0750608.1"/>
    <property type="molecule type" value="Genomic_DNA"/>
</dbReference>
<sequence>MAPFRKAPRQFIPFFGHHSLLSYGKNSFASRSALAFTDSKSYSLLSVFSPFPLSYREMVAWGVDLASSATVFTSSPRRLKYLLGC</sequence>
<evidence type="ECO:0000313" key="2">
    <source>
        <dbReference type="EMBL" id="KAH0777477.1"/>
    </source>
</evidence>
<proteinExistence type="predicted"/>